<name>A0AAV2F1U4_9ROSI</name>
<keyword evidence="1" id="KW-0175">Coiled coil</keyword>
<evidence type="ECO:0008006" key="5">
    <source>
        <dbReference type="Google" id="ProtNLM"/>
    </source>
</evidence>
<keyword evidence="4" id="KW-1185">Reference proteome</keyword>
<proteinExistence type="predicted"/>
<sequence length="128" mass="14444">MAHEEEAKVTTHSSLQKELAKGKQTSSEVATFQAKEATRKARIAELKAELERLEEEEAQERDQKESLARNLNETTATIRALRQKEGSLMAVNEIALQRAKASFMDRESKTKLNKLKASFEEILKSLNA</sequence>
<organism evidence="3 4">
    <name type="scientific">Linum trigynum</name>
    <dbReference type="NCBI Taxonomy" id="586398"/>
    <lineage>
        <taxon>Eukaryota</taxon>
        <taxon>Viridiplantae</taxon>
        <taxon>Streptophyta</taxon>
        <taxon>Embryophyta</taxon>
        <taxon>Tracheophyta</taxon>
        <taxon>Spermatophyta</taxon>
        <taxon>Magnoliopsida</taxon>
        <taxon>eudicotyledons</taxon>
        <taxon>Gunneridae</taxon>
        <taxon>Pentapetalae</taxon>
        <taxon>rosids</taxon>
        <taxon>fabids</taxon>
        <taxon>Malpighiales</taxon>
        <taxon>Linaceae</taxon>
        <taxon>Linum</taxon>
    </lineage>
</organism>
<dbReference type="EMBL" id="OZ034819">
    <property type="protein sequence ID" value="CAL1392211.1"/>
    <property type="molecule type" value="Genomic_DNA"/>
</dbReference>
<feature type="region of interest" description="Disordered" evidence="2">
    <location>
        <begin position="1"/>
        <end position="34"/>
    </location>
</feature>
<evidence type="ECO:0000256" key="2">
    <source>
        <dbReference type="SAM" id="MobiDB-lite"/>
    </source>
</evidence>
<evidence type="ECO:0000256" key="1">
    <source>
        <dbReference type="SAM" id="Coils"/>
    </source>
</evidence>
<protein>
    <recommendedName>
        <fullName evidence="5">Tropomyosin</fullName>
    </recommendedName>
</protein>
<dbReference type="Proteomes" id="UP001497516">
    <property type="component" value="Chromosome 6"/>
</dbReference>
<dbReference type="AlphaFoldDB" id="A0AAV2F1U4"/>
<evidence type="ECO:0000313" key="4">
    <source>
        <dbReference type="Proteomes" id="UP001497516"/>
    </source>
</evidence>
<reference evidence="3 4" key="1">
    <citation type="submission" date="2024-04" db="EMBL/GenBank/DDBJ databases">
        <authorList>
            <person name="Fracassetti M."/>
        </authorList>
    </citation>
    <scope>NUCLEOTIDE SEQUENCE [LARGE SCALE GENOMIC DNA]</scope>
</reference>
<accession>A0AAV2F1U4</accession>
<evidence type="ECO:0000313" key="3">
    <source>
        <dbReference type="EMBL" id="CAL1392211.1"/>
    </source>
</evidence>
<feature type="coiled-coil region" evidence="1">
    <location>
        <begin position="36"/>
        <end position="84"/>
    </location>
</feature>
<gene>
    <name evidence="3" type="ORF">LTRI10_LOCUS32875</name>
</gene>